<accession>A0A2N3XYE8</accession>
<sequence length="31" mass="3166">MIVIAPGTANTPTQSRANAGTDLRCSIPDHG</sequence>
<evidence type="ECO:0000313" key="2">
    <source>
        <dbReference type="EMBL" id="PKW15641.1"/>
    </source>
</evidence>
<dbReference type="EMBL" id="PJNB01000001">
    <property type="protein sequence ID" value="PKW15641.1"/>
    <property type="molecule type" value="Genomic_DNA"/>
</dbReference>
<feature type="compositionally biased region" description="Polar residues" evidence="1">
    <location>
        <begin position="8"/>
        <end position="18"/>
    </location>
</feature>
<organism evidence="2 3">
    <name type="scientific">Saccharopolyspora spinosa</name>
    <dbReference type="NCBI Taxonomy" id="60894"/>
    <lineage>
        <taxon>Bacteria</taxon>
        <taxon>Bacillati</taxon>
        <taxon>Actinomycetota</taxon>
        <taxon>Actinomycetes</taxon>
        <taxon>Pseudonocardiales</taxon>
        <taxon>Pseudonocardiaceae</taxon>
        <taxon>Saccharopolyspora</taxon>
    </lineage>
</organism>
<gene>
    <name evidence="2" type="ORF">A8926_3386</name>
</gene>
<reference evidence="2" key="1">
    <citation type="submission" date="2017-12" db="EMBL/GenBank/DDBJ databases">
        <title>Sequencing the genomes of 1000 Actinobacteria strains.</title>
        <authorList>
            <person name="Klenk H.-P."/>
        </authorList>
    </citation>
    <scope>NUCLEOTIDE SEQUENCE [LARGE SCALE GENOMIC DNA]</scope>
    <source>
        <strain evidence="2">DSM 44228</strain>
    </source>
</reference>
<proteinExistence type="predicted"/>
<evidence type="ECO:0000256" key="1">
    <source>
        <dbReference type="SAM" id="MobiDB-lite"/>
    </source>
</evidence>
<evidence type="ECO:0000313" key="3">
    <source>
        <dbReference type="Proteomes" id="UP000233786"/>
    </source>
</evidence>
<dbReference type="AlphaFoldDB" id="A0A2N3XYE8"/>
<protein>
    <submittedName>
        <fullName evidence="2">Uncharacterized protein</fullName>
    </submittedName>
</protein>
<name>A0A2N3XYE8_SACSN</name>
<comment type="caution">
    <text evidence="2">The sequence shown here is derived from an EMBL/GenBank/DDBJ whole genome shotgun (WGS) entry which is preliminary data.</text>
</comment>
<dbReference type="Proteomes" id="UP000233786">
    <property type="component" value="Unassembled WGS sequence"/>
</dbReference>
<feature type="region of interest" description="Disordered" evidence="1">
    <location>
        <begin position="1"/>
        <end position="31"/>
    </location>
</feature>
<keyword evidence="3" id="KW-1185">Reference proteome</keyword>